<dbReference type="Gramene" id="KGN52953">
    <property type="protein sequence ID" value="KGN52953"/>
    <property type="gene ID" value="Csa_4G007090"/>
</dbReference>
<dbReference type="AlphaFoldDB" id="A0A0A0KTS9"/>
<proteinExistence type="predicted"/>
<evidence type="ECO:0000256" key="1">
    <source>
        <dbReference type="SAM" id="MobiDB-lite"/>
    </source>
</evidence>
<keyword evidence="3" id="KW-1185">Reference proteome</keyword>
<reference evidence="2 3" key="4">
    <citation type="journal article" date="2011" name="BMC Genomics">
        <title>RNA-Seq improves annotation of protein-coding genes in the cucumber genome.</title>
        <authorList>
            <person name="Li Z."/>
            <person name="Zhang Z."/>
            <person name="Yan P."/>
            <person name="Huang S."/>
            <person name="Fei Z."/>
            <person name="Lin K."/>
        </authorList>
    </citation>
    <scope>NUCLEOTIDE SEQUENCE [LARGE SCALE GENOMIC DNA]</scope>
    <source>
        <strain evidence="3">cv. 9930</strain>
    </source>
</reference>
<dbReference type="EMBL" id="CM002925">
    <property type="protein sequence ID" value="KGN52953.1"/>
    <property type="molecule type" value="Genomic_DNA"/>
</dbReference>
<reference evidence="2 3" key="3">
    <citation type="journal article" date="2010" name="BMC Genomics">
        <title>Transcriptome sequencing and comparative analysis of cucumber flowers with different sex types.</title>
        <authorList>
            <person name="Guo S."/>
            <person name="Zheng Y."/>
            <person name="Joung J.G."/>
            <person name="Liu S."/>
            <person name="Zhang Z."/>
            <person name="Crasta O.R."/>
            <person name="Sobral B.W."/>
            <person name="Xu Y."/>
            <person name="Huang S."/>
            <person name="Fei Z."/>
        </authorList>
    </citation>
    <scope>NUCLEOTIDE SEQUENCE [LARGE SCALE GENOMIC DNA]</scope>
    <source>
        <strain evidence="3">cv. 9930</strain>
    </source>
</reference>
<evidence type="ECO:0000313" key="3">
    <source>
        <dbReference type="Proteomes" id="UP000029981"/>
    </source>
</evidence>
<protein>
    <submittedName>
        <fullName evidence="2">Uncharacterized protein</fullName>
    </submittedName>
</protein>
<evidence type="ECO:0000313" key="2">
    <source>
        <dbReference type="EMBL" id="KGN52953.1"/>
    </source>
</evidence>
<reference evidence="2 3" key="2">
    <citation type="journal article" date="2009" name="PLoS ONE">
        <title>An integrated genetic and cytogenetic map of the cucumber genome.</title>
        <authorList>
            <person name="Ren Y."/>
            <person name="Zhang Z."/>
            <person name="Liu J."/>
            <person name="Staub J.E."/>
            <person name="Han Y."/>
            <person name="Cheng Z."/>
            <person name="Li X."/>
            <person name="Lu J."/>
            <person name="Miao H."/>
            <person name="Kang H."/>
            <person name="Xie B."/>
            <person name="Gu X."/>
            <person name="Wang X."/>
            <person name="Du Y."/>
            <person name="Jin W."/>
            <person name="Huang S."/>
        </authorList>
    </citation>
    <scope>NUCLEOTIDE SEQUENCE [LARGE SCALE GENOMIC DNA]</scope>
    <source>
        <strain evidence="3">cv. 9930</strain>
    </source>
</reference>
<feature type="compositionally biased region" description="Basic and acidic residues" evidence="1">
    <location>
        <begin position="1"/>
        <end position="24"/>
    </location>
</feature>
<accession>A0A0A0KTS9</accession>
<sequence length="69" mass="7721">MEAEAEERPRRRGDNERNKKETGRTHVGLRLRPTLWAAFASSSSSSSPPHPHPLPPPFITCGSLFSFHP</sequence>
<feature type="region of interest" description="Disordered" evidence="1">
    <location>
        <begin position="1"/>
        <end position="29"/>
    </location>
</feature>
<gene>
    <name evidence="2" type="ORF">Csa_4G007090</name>
</gene>
<reference evidence="2 3" key="1">
    <citation type="journal article" date="2009" name="Nat. Genet.">
        <title>The genome of the cucumber, Cucumis sativus L.</title>
        <authorList>
            <person name="Huang S."/>
            <person name="Li R."/>
            <person name="Zhang Z."/>
            <person name="Li L."/>
            <person name="Gu X."/>
            <person name="Fan W."/>
            <person name="Lucas W.J."/>
            <person name="Wang X."/>
            <person name="Xie B."/>
            <person name="Ni P."/>
            <person name="Ren Y."/>
            <person name="Zhu H."/>
            <person name="Li J."/>
            <person name="Lin K."/>
            <person name="Jin W."/>
            <person name="Fei Z."/>
            <person name="Li G."/>
            <person name="Staub J."/>
            <person name="Kilian A."/>
            <person name="van der Vossen E.A."/>
            <person name="Wu Y."/>
            <person name="Guo J."/>
            <person name="He J."/>
            <person name="Jia Z."/>
            <person name="Ren Y."/>
            <person name="Tian G."/>
            <person name="Lu Y."/>
            <person name="Ruan J."/>
            <person name="Qian W."/>
            <person name="Wang M."/>
            <person name="Huang Q."/>
            <person name="Li B."/>
            <person name="Xuan Z."/>
            <person name="Cao J."/>
            <person name="Asan"/>
            <person name="Wu Z."/>
            <person name="Zhang J."/>
            <person name="Cai Q."/>
            <person name="Bai Y."/>
            <person name="Zhao B."/>
            <person name="Han Y."/>
            <person name="Li Y."/>
            <person name="Li X."/>
            <person name="Wang S."/>
            <person name="Shi Q."/>
            <person name="Liu S."/>
            <person name="Cho W.K."/>
            <person name="Kim J.Y."/>
            <person name="Xu Y."/>
            <person name="Heller-Uszynska K."/>
            <person name="Miao H."/>
            <person name="Cheng Z."/>
            <person name="Zhang S."/>
            <person name="Wu J."/>
            <person name="Yang Y."/>
            <person name="Kang H."/>
            <person name="Li M."/>
            <person name="Liang H."/>
            <person name="Ren X."/>
            <person name="Shi Z."/>
            <person name="Wen M."/>
            <person name="Jian M."/>
            <person name="Yang H."/>
            <person name="Zhang G."/>
            <person name="Yang Z."/>
            <person name="Chen R."/>
            <person name="Liu S."/>
            <person name="Li J."/>
            <person name="Ma L."/>
            <person name="Liu H."/>
            <person name="Zhou Y."/>
            <person name="Zhao J."/>
            <person name="Fang X."/>
            <person name="Li G."/>
            <person name="Fang L."/>
            <person name="Li Y."/>
            <person name="Liu D."/>
            <person name="Zheng H."/>
            <person name="Zhang Y."/>
            <person name="Qin N."/>
            <person name="Li Z."/>
            <person name="Yang G."/>
            <person name="Yang S."/>
            <person name="Bolund L."/>
            <person name="Kristiansen K."/>
            <person name="Zheng H."/>
            <person name="Li S."/>
            <person name="Zhang X."/>
            <person name="Yang H."/>
            <person name="Wang J."/>
            <person name="Sun R."/>
            <person name="Zhang B."/>
            <person name="Jiang S."/>
            <person name="Wang J."/>
            <person name="Du Y."/>
            <person name="Li S."/>
        </authorList>
    </citation>
    <scope>NUCLEOTIDE SEQUENCE [LARGE SCALE GENOMIC DNA]</scope>
    <source>
        <strain evidence="3">cv. 9930</strain>
    </source>
</reference>
<dbReference type="Proteomes" id="UP000029981">
    <property type="component" value="Chromosome 4"/>
</dbReference>
<name>A0A0A0KTS9_CUCSA</name>
<organism evidence="2 3">
    <name type="scientific">Cucumis sativus</name>
    <name type="common">Cucumber</name>
    <dbReference type="NCBI Taxonomy" id="3659"/>
    <lineage>
        <taxon>Eukaryota</taxon>
        <taxon>Viridiplantae</taxon>
        <taxon>Streptophyta</taxon>
        <taxon>Embryophyta</taxon>
        <taxon>Tracheophyta</taxon>
        <taxon>Spermatophyta</taxon>
        <taxon>Magnoliopsida</taxon>
        <taxon>eudicotyledons</taxon>
        <taxon>Gunneridae</taxon>
        <taxon>Pentapetalae</taxon>
        <taxon>rosids</taxon>
        <taxon>fabids</taxon>
        <taxon>Cucurbitales</taxon>
        <taxon>Cucurbitaceae</taxon>
        <taxon>Benincaseae</taxon>
        <taxon>Cucumis</taxon>
    </lineage>
</organism>